<sequence>MSDRNDPYTDETKTPWFKKLVDTIIEAPNQLSLLCISALVYYKMKLAASRQNQRPPGEPLTIEEANLAHIDAEIQAHKFSPSLVFRDYTLRELLEHNGTKDGKRILMAVNNKIYDVTYAKHFYGPNGRHHHLAGREISRTILNLPNPDPFKFDDFSSLTEEQQKTLKEWADEHMGRYAVIGYVHPTFEEDPNAYYEDDADLILNI</sequence>
<evidence type="ECO:0000256" key="1">
    <source>
        <dbReference type="ARBA" id="ARBA00004240"/>
    </source>
</evidence>
<evidence type="ECO:0000259" key="7">
    <source>
        <dbReference type="SMART" id="SM01117"/>
    </source>
</evidence>
<evidence type="ECO:0000256" key="5">
    <source>
        <dbReference type="ARBA" id="ARBA00023004"/>
    </source>
</evidence>
<name>A0AAD4K5C9_9MUSC</name>
<dbReference type="Proteomes" id="UP001200034">
    <property type="component" value="Unassembled WGS sequence"/>
</dbReference>
<keyword evidence="5" id="KW-0408">Iron</keyword>
<proteinExistence type="inferred from homology"/>
<protein>
    <recommendedName>
        <fullName evidence="7">Cytochrome b5 heme-binding domain-containing protein</fullName>
    </recommendedName>
</protein>
<accession>A0AAD4K5C9</accession>
<keyword evidence="4" id="KW-0256">Endoplasmic reticulum</keyword>
<dbReference type="AlphaFoldDB" id="A0AAD4K5C9"/>
<organism evidence="8 9">
    <name type="scientific">Drosophila rubida</name>
    <dbReference type="NCBI Taxonomy" id="30044"/>
    <lineage>
        <taxon>Eukaryota</taxon>
        <taxon>Metazoa</taxon>
        <taxon>Ecdysozoa</taxon>
        <taxon>Arthropoda</taxon>
        <taxon>Hexapoda</taxon>
        <taxon>Insecta</taxon>
        <taxon>Pterygota</taxon>
        <taxon>Neoptera</taxon>
        <taxon>Endopterygota</taxon>
        <taxon>Diptera</taxon>
        <taxon>Brachycera</taxon>
        <taxon>Muscomorpha</taxon>
        <taxon>Ephydroidea</taxon>
        <taxon>Drosophilidae</taxon>
        <taxon>Drosophila</taxon>
    </lineage>
</organism>
<comment type="subcellular location">
    <subcellularLocation>
        <location evidence="1">Endoplasmic reticulum</location>
    </subcellularLocation>
</comment>
<dbReference type="InterPro" id="IPR001199">
    <property type="entry name" value="Cyt_B5-like_heme/steroid-bd"/>
</dbReference>
<keyword evidence="3" id="KW-0479">Metal-binding</keyword>
<dbReference type="EMBL" id="JAJJHW010001127">
    <property type="protein sequence ID" value="KAH8377396.1"/>
    <property type="molecule type" value="Genomic_DNA"/>
</dbReference>
<dbReference type="PANTHER" id="PTHR10281">
    <property type="entry name" value="MEMBRANE-ASSOCIATED PROGESTERONE RECEPTOR COMPONENT-RELATED"/>
    <property type="match status" value="1"/>
</dbReference>
<evidence type="ECO:0000313" key="8">
    <source>
        <dbReference type="EMBL" id="KAH8377396.1"/>
    </source>
</evidence>
<dbReference type="PANTHER" id="PTHR10281:SF72">
    <property type="entry name" value="NEUDESIN"/>
    <property type="match status" value="1"/>
</dbReference>
<keyword evidence="2" id="KW-0349">Heme</keyword>
<dbReference type="GO" id="GO:0016020">
    <property type="term" value="C:membrane"/>
    <property type="evidence" value="ECO:0007669"/>
    <property type="project" value="TreeGrafter"/>
</dbReference>
<dbReference type="InterPro" id="IPR036400">
    <property type="entry name" value="Cyt_B5-like_heme/steroid_sf"/>
</dbReference>
<dbReference type="GO" id="GO:0005783">
    <property type="term" value="C:endoplasmic reticulum"/>
    <property type="evidence" value="ECO:0007669"/>
    <property type="project" value="UniProtKB-SubCell"/>
</dbReference>
<dbReference type="SUPFAM" id="SSF55856">
    <property type="entry name" value="Cytochrome b5-like heme/steroid binding domain"/>
    <property type="match status" value="1"/>
</dbReference>
<evidence type="ECO:0000256" key="4">
    <source>
        <dbReference type="ARBA" id="ARBA00022824"/>
    </source>
</evidence>
<comment type="caution">
    <text evidence="8">The sequence shown here is derived from an EMBL/GenBank/DDBJ whole genome shotgun (WGS) entry which is preliminary data.</text>
</comment>
<evidence type="ECO:0000313" key="9">
    <source>
        <dbReference type="Proteomes" id="UP001200034"/>
    </source>
</evidence>
<dbReference type="GO" id="GO:0046872">
    <property type="term" value="F:metal ion binding"/>
    <property type="evidence" value="ECO:0007669"/>
    <property type="project" value="UniProtKB-KW"/>
</dbReference>
<keyword evidence="9" id="KW-1185">Reference proteome</keyword>
<comment type="similarity">
    <text evidence="6">Belongs to the cytochrome b5 family. MAPR subfamily.</text>
</comment>
<dbReference type="Gene3D" id="3.10.120.10">
    <property type="entry name" value="Cytochrome b5-like heme/steroid binding domain"/>
    <property type="match status" value="1"/>
</dbReference>
<dbReference type="InterPro" id="IPR050577">
    <property type="entry name" value="MAPR/NEUFC/NENF-like"/>
</dbReference>
<feature type="domain" description="Cytochrome b5 heme-binding" evidence="7">
    <location>
        <begin position="88"/>
        <end position="184"/>
    </location>
</feature>
<gene>
    <name evidence="8" type="ORF">KR093_005284</name>
</gene>
<evidence type="ECO:0000256" key="3">
    <source>
        <dbReference type="ARBA" id="ARBA00022723"/>
    </source>
</evidence>
<dbReference type="SMART" id="SM01117">
    <property type="entry name" value="Cyt-b5"/>
    <property type="match status" value="1"/>
</dbReference>
<dbReference type="Pfam" id="PF00173">
    <property type="entry name" value="Cyt-b5"/>
    <property type="match status" value="1"/>
</dbReference>
<reference evidence="8" key="1">
    <citation type="journal article" date="2021" name="Mol. Ecol. Resour.">
        <title>Phylogenomic analyses of the genus Drosophila reveals genomic signals of climate adaptation.</title>
        <authorList>
            <person name="Li F."/>
            <person name="Rane R.V."/>
            <person name="Luria V."/>
            <person name="Xiong Z."/>
            <person name="Chen J."/>
            <person name="Li Z."/>
            <person name="Catullo R.A."/>
            <person name="Griffin P.C."/>
            <person name="Schiffer M."/>
            <person name="Pearce S."/>
            <person name="Lee S.F."/>
            <person name="McElroy K."/>
            <person name="Stocker A."/>
            <person name="Shirriffs J."/>
            <person name="Cockerell F."/>
            <person name="Coppin C."/>
            <person name="Sgro C.M."/>
            <person name="Karger A."/>
            <person name="Cain J.W."/>
            <person name="Weber J.A."/>
            <person name="Santpere G."/>
            <person name="Kirschner M.W."/>
            <person name="Hoffmann A.A."/>
            <person name="Oakeshott J.G."/>
            <person name="Zhang G."/>
        </authorList>
    </citation>
    <scope>NUCLEOTIDE SEQUENCE</scope>
    <source>
        <strain evidence="8">BGI-SZ-2011g</strain>
    </source>
</reference>
<evidence type="ECO:0000256" key="6">
    <source>
        <dbReference type="ARBA" id="ARBA00038357"/>
    </source>
</evidence>
<evidence type="ECO:0000256" key="2">
    <source>
        <dbReference type="ARBA" id="ARBA00022617"/>
    </source>
</evidence>